<name>A0A1J5EHK1_9BACT</name>
<dbReference type="InterPro" id="IPR038461">
    <property type="entry name" value="Schlafen_AlbA_2_dom_sf"/>
</dbReference>
<protein>
    <recommendedName>
        <fullName evidence="1">Schlafen AlbA-2 domain-containing protein</fullName>
    </recommendedName>
</protein>
<evidence type="ECO:0000313" key="2">
    <source>
        <dbReference type="EMBL" id="OIP42184.1"/>
    </source>
</evidence>
<dbReference type="EMBL" id="MNYI01000057">
    <property type="protein sequence ID" value="OIP42184.1"/>
    <property type="molecule type" value="Genomic_DNA"/>
</dbReference>
<proteinExistence type="predicted"/>
<organism evidence="2 3">
    <name type="scientific">Candidatus Desantisbacteria bacterium CG2_30_40_21</name>
    <dbReference type="NCBI Taxonomy" id="1817895"/>
    <lineage>
        <taxon>Bacteria</taxon>
        <taxon>Candidatus Desantisiibacteriota</taxon>
    </lineage>
</organism>
<sequence>MIMNKTELLEIIRNGENSRVELKRDDVAPQSLAKEISALANLKGGYIILGVEDDGSVTGLIQKDIEEWVMNICSNNINPPIIPYFEIVLWETDKKIGVITIPEDSPDKPYKARQGSRWITFVRIGSTSREATREQEQRLYQASGMVRYDIKPVSGSTFSDLDIGRLINYFRDVRGQDCPEQNEIEQWETLLINTEIMVESRGRAIPVVGGILLFGKNPNHYLPQAGISAVAYRGKEKDYESIERGTIRGAIVVKFTPAHMLSFSPTNFVTLSDKDIVDRGLVERAVDFVRRNTGSKSYLVEGRRIDKPDYPEEVIRETIVNAIAHRDYTINGTDIEISIYFDRLEVISPGTLPNTITIERMKAGCRATRNELIKEVLRDYHYVEATGLGVPRKIIAGMLKHNNTEPDLIEEEYSFTVRLWREK</sequence>
<dbReference type="Gene3D" id="3.30.565.60">
    <property type="match status" value="1"/>
</dbReference>
<dbReference type="Pfam" id="PF13749">
    <property type="entry name" value="HATPase_c_4"/>
    <property type="match status" value="1"/>
</dbReference>
<dbReference type="PANTHER" id="PTHR30595:SF6">
    <property type="entry name" value="SCHLAFEN ALBA-2 DOMAIN-CONTAINING PROTEIN"/>
    <property type="match status" value="1"/>
</dbReference>
<feature type="domain" description="Schlafen AlbA-2" evidence="1">
    <location>
        <begin position="16"/>
        <end position="131"/>
    </location>
</feature>
<dbReference type="PANTHER" id="PTHR30595">
    <property type="entry name" value="GLPR-RELATED TRANSCRIPTIONAL REPRESSOR"/>
    <property type="match status" value="1"/>
</dbReference>
<dbReference type="Pfam" id="PF04326">
    <property type="entry name" value="SLFN_AlbA_2"/>
    <property type="match status" value="1"/>
</dbReference>
<evidence type="ECO:0000259" key="1">
    <source>
        <dbReference type="Pfam" id="PF04326"/>
    </source>
</evidence>
<dbReference type="InterPro" id="IPR007421">
    <property type="entry name" value="Schlafen_AlbA_2_dom"/>
</dbReference>
<reference evidence="2 3" key="1">
    <citation type="journal article" date="2016" name="Environ. Microbiol.">
        <title>Genomic resolution of a cold subsurface aquifer community provides metabolic insights for novel microbes adapted to high CO concentrations.</title>
        <authorList>
            <person name="Probst A.J."/>
            <person name="Castelle C.J."/>
            <person name="Singh A."/>
            <person name="Brown C.T."/>
            <person name="Anantharaman K."/>
            <person name="Sharon I."/>
            <person name="Hug L.A."/>
            <person name="Burstein D."/>
            <person name="Emerson J.B."/>
            <person name="Thomas B.C."/>
            <person name="Banfield J.F."/>
        </authorList>
    </citation>
    <scope>NUCLEOTIDE SEQUENCE [LARGE SCALE GENOMIC DNA]</scope>
    <source>
        <strain evidence="2">CG2_30_40_21</strain>
    </source>
</reference>
<dbReference type="Proteomes" id="UP000183085">
    <property type="component" value="Unassembled WGS sequence"/>
</dbReference>
<dbReference type="InterPro" id="IPR038475">
    <property type="entry name" value="RecG_C_sf"/>
</dbReference>
<accession>A0A1J5EHK1</accession>
<comment type="caution">
    <text evidence="2">The sequence shown here is derived from an EMBL/GenBank/DDBJ whole genome shotgun (WGS) entry which is preliminary data.</text>
</comment>
<dbReference type="AlphaFoldDB" id="A0A1J5EHK1"/>
<evidence type="ECO:0000313" key="3">
    <source>
        <dbReference type="Proteomes" id="UP000183085"/>
    </source>
</evidence>
<dbReference type="Gene3D" id="3.30.950.30">
    <property type="entry name" value="Schlafen, AAA domain"/>
    <property type="match status" value="1"/>
</dbReference>
<dbReference type="STRING" id="1817895.AUJ95_01960"/>
<gene>
    <name evidence="2" type="ORF">AUJ95_01960</name>
</gene>